<dbReference type="Proteomes" id="UP000604046">
    <property type="component" value="Unassembled WGS sequence"/>
</dbReference>
<evidence type="ECO:0000313" key="2">
    <source>
        <dbReference type="Proteomes" id="UP000604046"/>
    </source>
</evidence>
<proteinExistence type="predicted"/>
<comment type="caution">
    <text evidence="1">The sequence shown here is derived from an EMBL/GenBank/DDBJ whole genome shotgun (WGS) entry which is preliminary data.</text>
</comment>
<dbReference type="EMBL" id="CAJNDS010002199">
    <property type="protein sequence ID" value="CAE7368832.1"/>
    <property type="molecule type" value="Genomic_DNA"/>
</dbReference>
<sequence>MGAAVGKKPTRLAKSEPYIKCAACKLAANEAWLQVAQKAAELPAGTLGELAIDEVLDGICDPDDNGGEWMTHIDVVQKEVSDILTLENKGELGECRRECNTIAHACRAVFDEHREDMTEMLYKNYRHSEKKLSGEKFVSRICTKLSKFCPGKKPPKGFQHRDENWMPIVDADGYKMRKMQHALNKHAKTGGGQPVQFLDPMGPGMLDAGDEDL</sequence>
<organism evidence="1 2">
    <name type="scientific">Symbiodinium natans</name>
    <dbReference type="NCBI Taxonomy" id="878477"/>
    <lineage>
        <taxon>Eukaryota</taxon>
        <taxon>Sar</taxon>
        <taxon>Alveolata</taxon>
        <taxon>Dinophyceae</taxon>
        <taxon>Suessiales</taxon>
        <taxon>Symbiodiniaceae</taxon>
        <taxon>Symbiodinium</taxon>
    </lineage>
</organism>
<protein>
    <recommendedName>
        <fullName evidence="3">Saposin B-type domain-containing protein</fullName>
    </recommendedName>
</protein>
<evidence type="ECO:0000313" key="1">
    <source>
        <dbReference type="EMBL" id="CAE7368832.1"/>
    </source>
</evidence>
<dbReference type="PANTHER" id="PTHR36058">
    <property type="entry name" value="NUCLEOPHOSMIN"/>
    <property type="match status" value="1"/>
</dbReference>
<gene>
    <name evidence="1" type="ORF">SNAT2548_LOCUS20084</name>
</gene>
<accession>A0A812QFN3</accession>
<evidence type="ECO:0008006" key="3">
    <source>
        <dbReference type="Google" id="ProtNLM"/>
    </source>
</evidence>
<dbReference type="PANTHER" id="PTHR36058:SF1">
    <property type="entry name" value="NUCLEOPHOSMIN"/>
    <property type="match status" value="1"/>
</dbReference>
<dbReference type="AlphaFoldDB" id="A0A812QFN3"/>
<name>A0A812QFN3_9DINO</name>
<keyword evidence="2" id="KW-1185">Reference proteome</keyword>
<reference evidence="1" key="1">
    <citation type="submission" date="2021-02" db="EMBL/GenBank/DDBJ databases">
        <authorList>
            <person name="Dougan E. K."/>
            <person name="Rhodes N."/>
            <person name="Thang M."/>
            <person name="Chan C."/>
        </authorList>
    </citation>
    <scope>NUCLEOTIDE SEQUENCE</scope>
</reference>
<dbReference type="OrthoDB" id="202851at2759"/>